<feature type="domain" description="ChsH2 C-terminal OB-fold" evidence="1">
    <location>
        <begin position="48"/>
        <end position="106"/>
    </location>
</feature>
<dbReference type="Proteomes" id="UP000199365">
    <property type="component" value="Unassembled WGS sequence"/>
</dbReference>
<evidence type="ECO:0000313" key="3">
    <source>
        <dbReference type="Proteomes" id="UP000199365"/>
    </source>
</evidence>
<dbReference type="SUPFAM" id="SSF50249">
    <property type="entry name" value="Nucleic acid-binding proteins"/>
    <property type="match status" value="1"/>
</dbReference>
<dbReference type="InterPro" id="IPR012340">
    <property type="entry name" value="NA-bd_OB-fold"/>
</dbReference>
<gene>
    <name evidence="2" type="ORF">SAMN05445850_5646</name>
</gene>
<dbReference type="PANTHER" id="PTHR34075">
    <property type="entry name" value="BLR3430 PROTEIN"/>
    <property type="match status" value="1"/>
</dbReference>
<name>A0A1H1JTF4_9BURK</name>
<dbReference type="AlphaFoldDB" id="A0A1H1JTF4"/>
<organism evidence="2 3">
    <name type="scientific">Paraburkholderia tuberum</name>
    <dbReference type="NCBI Taxonomy" id="157910"/>
    <lineage>
        <taxon>Bacteria</taxon>
        <taxon>Pseudomonadati</taxon>
        <taxon>Pseudomonadota</taxon>
        <taxon>Betaproteobacteria</taxon>
        <taxon>Burkholderiales</taxon>
        <taxon>Burkholderiaceae</taxon>
        <taxon>Paraburkholderia</taxon>
    </lineage>
</organism>
<sequence length="121" mass="13447">MDSLCPEVDYQKFLAEGRLMIQRSRGSGRYVFYPRVAEPVTGMRDLEWVEACGKGTVYSTTVVRQKSPTPSYNVAVIDLEEGVRMLSCVEGIEPEAVRIGMPVQAKIVYRGDAALLVFEPA</sequence>
<evidence type="ECO:0000313" key="2">
    <source>
        <dbReference type="EMBL" id="SDR53236.1"/>
    </source>
</evidence>
<dbReference type="RefSeq" id="WP_018425526.1">
    <property type="nucleotide sequence ID" value="NZ_FNKX01000002.1"/>
</dbReference>
<protein>
    <recommendedName>
        <fullName evidence="1">ChsH2 C-terminal OB-fold domain-containing protein</fullName>
    </recommendedName>
</protein>
<dbReference type="EMBL" id="FNKX01000002">
    <property type="protein sequence ID" value="SDR53236.1"/>
    <property type="molecule type" value="Genomic_DNA"/>
</dbReference>
<dbReference type="InterPro" id="IPR002878">
    <property type="entry name" value="ChsH2_C"/>
</dbReference>
<proteinExistence type="predicted"/>
<dbReference type="STRING" id="157910.SAMN05445850_5646"/>
<keyword evidence="3" id="KW-1185">Reference proteome</keyword>
<dbReference type="PANTHER" id="PTHR34075:SF5">
    <property type="entry name" value="BLR3430 PROTEIN"/>
    <property type="match status" value="1"/>
</dbReference>
<reference evidence="3" key="1">
    <citation type="submission" date="2016-10" db="EMBL/GenBank/DDBJ databases">
        <authorList>
            <person name="Varghese N."/>
            <person name="Submissions S."/>
        </authorList>
    </citation>
    <scope>NUCLEOTIDE SEQUENCE [LARGE SCALE GENOMIC DNA]</scope>
    <source>
        <strain evidence="3">DUS833</strain>
    </source>
</reference>
<accession>A0A1H1JTF4</accession>
<dbReference type="Pfam" id="PF01796">
    <property type="entry name" value="OB_ChsH2_C"/>
    <property type="match status" value="1"/>
</dbReference>
<dbReference type="OrthoDB" id="5514845at2"/>
<dbReference type="InterPro" id="IPR052513">
    <property type="entry name" value="Thioester_dehydratase-like"/>
</dbReference>
<evidence type="ECO:0000259" key="1">
    <source>
        <dbReference type="Pfam" id="PF01796"/>
    </source>
</evidence>